<dbReference type="Pfam" id="PF00313">
    <property type="entry name" value="CSD"/>
    <property type="match status" value="1"/>
</dbReference>
<keyword evidence="17" id="KW-1185">Reference proteome</keyword>
<keyword evidence="8" id="KW-0862">Zinc</keyword>
<keyword evidence="9" id="KW-0694">RNA-binding</keyword>
<evidence type="ECO:0000256" key="5">
    <source>
        <dbReference type="ARBA" id="ARBA00022723"/>
    </source>
</evidence>
<keyword evidence="4" id="KW-0963">Cytoplasm</keyword>
<dbReference type="Gene3D" id="4.10.60.10">
    <property type="entry name" value="Zinc finger, CCHC-type"/>
    <property type="match status" value="1"/>
</dbReference>
<evidence type="ECO:0000256" key="2">
    <source>
        <dbReference type="ARBA" id="ARBA00004604"/>
    </source>
</evidence>
<evidence type="ECO:0000256" key="7">
    <source>
        <dbReference type="ARBA" id="ARBA00022771"/>
    </source>
</evidence>
<dbReference type="CDD" id="cd04458">
    <property type="entry name" value="CSP_CDS"/>
    <property type="match status" value="1"/>
</dbReference>
<dbReference type="PANTHER" id="PTHR46109">
    <property type="entry name" value="PROTEIN LIN-28"/>
    <property type="match status" value="1"/>
</dbReference>
<dbReference type="Proteomes" id="UP001642483">
    <property type="component" value="Unassembled WGS sequence"/>
</dbReference>
<dbReference type="InterPro" id="IPR054081">
    <property type="entry name" value="Lin-28A-like_Znf-CCHC_2"/>
</dbReference>
<dbReference type="EMBL" id="CAWYQH010000106">
    <property type="protein sequence ID" value="CAK8687936.1"/>
    <property type="molecule type" value="Genomic_DNA"/>
</dbReference>
<proteinExistence type="inferred from homology"/>
<evidence type="ECO:0000256" key="8">
    <source>
        <dbReference type="ARBA" id="ARBA00022833"/>
    </source>
</evidence>
<evidence type="ECO:0000256" key="13">
    <source>
        <dbReference type="SAM" id="MobiDB-lite"/>
    </source>
</evidence>
<evidence type="ECO:0000259" key="14">
    <source>
        <dbReference type="PROSITE" id="PS50158"/>
    </source>
</evidence>
<keyword evidence="5" id="KW-0479">Metal-binding</keyword>
<dbReference type="Pfam" id="PF00098">
    <property type="entry name" value="zf-CCHC"/>
    <property type="match status" value="1"/>
</dbReference>
<keyword evidence="10" id="KW-0943">RNA-mediated gene silencing</keyword>
<evidence type="ECO:0000256" key="1">
    <source>
        <dbReference type="ARBA" id="ARBA00004496"/>
    </source>
</evidence>
<dbReference type="SMART" id="SM00357">
    <property type="entry name" value="CSP"/>
    <property type="match status" value="1"/>
</dbReference>
<dbReference type="SMART" id="SM00343">
    <property type="entry name" value="ZnF_C2HC"/>
    <property type="match status" value="2"/>
</dbReference>
<feature type="compositionally biased region" description="Basic and acidic residues" evidence="13">
    <location>
        <begin position="168"/>
        <end position="190"/>
    </location>
</feature>
<gene>
    <name evidence="16" type="ORF">CVLEPA_LOCUS19984</name>
</gene>
<dbReference type="Pfam" id="PF21890">
    <property type="entry name" value="Lin-28A-like_zf-CCHC_2"/>
    <property type="match status" value="1"/>
</dbReference>
<protein>
    <submittedName>
        <fullName evidence="16">Uncharacterized protein</fullName>
    </submittedName>
</protein>
<keyword evidence="6" id="KW-0677">Repeat</keyword>
<feature type="region of interest" description="Disordered" evidence="13">
    <location>
        <begin position="1"/>
        <end position="33"/>
    </location>
</feature>
<evidence type="ECO:0000313" key="16">
    <source>
        <dbReference type="EMBL" id="CAK8687936.1"/>
    </source>
</evidence>
<feature type="domain" description="CCHC-type" evidence="14">
    <location>
        <begin position="129"/>
        <end position="143"/>
    </location>
</feature>
<dbReference type="InterPro" id="IPR002059">
    <property type="entry name" value="CSP_DNA-bd"/>
</dbReference>
<feature type="region of interest" description="Disordered" evidence="13">
    <location>
        <begin position="168"/>
        <end position="199"/>
    </location>
</feature>
<accession>A0ABP0G7Y4</accession>
<evidence type="ECO:0000256" key="4">
    <source>
        <dbReference type="ARBA" id="ARBA00022490"/>
    </source>
</evidence>
<feature type="domain" description="CSD" evidence="15">
    <location>
        <begin position="37"/>
        <end position="108"/>
    </location>
</feature>
<dbReference type="SUPFAM" id="SSF57756">
    <property type="entry name" value="Retrovirus zinc finger-like domains"/>
    <property type="match status" value="1"/>
</dbReference>
<dbReference type="Gene3D" id="2.40.50.140">
    <property type="entry name" value="Nucleic acid-binding proteins"/>
    <property type="match status" value="1"/>
</dbReference>
<reference evidence="16 17" key="1">
    <citation type="submission" date="2024-02" db="EMBL/GenBank/DDBJ databases">
        <authorList>
            <person name="Daric V."/>
            <person name="Darras S."/>
        </authorList>
    </citation>
    <scope>NUCLEOTIDE SEQUENCE [LARGE SCALE GENOMIC DNA]</scope>
</reference>
<evidence type="ECO:0000259" key="15">
    <source>
        <dbReference type="PROSITE" id="PS51857"/>
    </source>
</evidence>
<sequence>MASESTNDESPNRSEKDNENGQSLPREDSGDVEGLCRRFGTCKWFNSAKGYGFVTPDRADDDDDEEKDIFVYQSVIQMSGFRSLGEGEKVTIWYKTSSLGLEAHKVCGADGGNCQGSERKPKRKKRPDRCFNCQEAGHHAKECHYPPLPKRCHHCKSVEHLVIDCPVKRDSSSRGESADSERSASSRAPEHSPVSTSAQ</sequence>
<evidence type="ECO:0000256" key="9">
    <source>
        <dbReference type="ARBA" id="ARBA00022884"/>
    </source>
</evidence>
<dbReference type="InterPro" id="IPR036875">
    <property type="entry name" value="Znf_CCHC_sf"/>
</dbReference>
<dbReference type="PRINTS" id="PR00050">
    <property type="entry name" value="COLDSHOCK"/>
</dbReference>
<evidence type="ECO:0000313" key="17">
    <source>
        <dbReference type="Proteomes" id="UP001642483"/>
    </source>
</evidence>
<dbReference type="PROSITE" id="PS50158">
    <property type="entry name" value="ZF_CCHC"/>
    <property type="match status" value="1"/>
</dbReference>
<evidence type="ECO:0000256" key="6">
    <source>
        <dbReference type="ARBA" id="ARBA00022737"/>
    </source>
</evidence>
<organism evidence="16 17">
    <name type="scientific">Clavelina lepadiformis</name>
    <name type="common">Light-bulb sea squirt</name>
    <name type="synonym">Ascidia lepadiformis</name>
    <dbReference type="NCBI Taxonomy" id="159417"/>
    <lineage>
        <taxon>Eukaryota</taxon>
        <taxon>Metazoa</taxon>
        <taxon>Chordata</taxon>
        <taxon>Tunicata</taxon>
        <taxon>Ascidiacea</taxon>
        <taxon>Aplousobranchia</taxon>
        <taxon>Clavelinidae</taxon>
        <taxon>Clavelina</taxon>
    </lineage>
</organism>
<comment type="caution">
    <text evidence="16">The sequence shown here is derived from an EMBL/GenBank/DDBJ whole genome shotgun (WGS) entry which is preliminary data.</text>
</comment>
<comment type="subcellular location">
    <subcellularLocation>
        <location evidence="1">Cytoplasm</location>
    </subcellularLocation>
    <subcellularLocation>
        <location evidence="2">Nucleus</location>
        <location evidence="2">Nucleolus</location>
    </subcellularLocation>
</comment>
<name>A0ABP0G7Y4_CLALP</name>
<feature type="compositionally biased region" description="Basic and acidic residues" evidence="13">
    <location>
        <begin position="10"/>
        <end position="29"/>
    </location>
</feature>
<dbReference type="InterPro" id="IPR001878">
    <property type="entry name" value="Znf_CCHC"/>
</dbReference>
<keyword evidence="7 12" id="KW-0863">Zinc-finger</keyword>
<keyword evidence="11" id="KW-0539">Nucleus</keyword>
<dbReference type="InterPro" id="IPR012340">
    <property type="entry name" value="NA-bd_OB-fold"/>
</dbReference>
<evidence type="ECO:0000256" key="11">
    <source>
        <dbReference type="ARBA" id="ARBA00023242"/>
    </source>
</evidence>
<evidence type="ECO:0000256" key="3">
    <source>
        <dbReference type="ARBA" id="ARBA00008840"/>
    </source>
</evidence>
<evidence type="ECO:0000256" key="12">
    <source>
        <dbReference type="PROSITE-ProRule" id="PRU00047"/>
    </source>
</evidence>
<dbReference type="InterPro" id="IPR051373">
    <property type="entry name" value="Lin-28_RNA-binding"/>
</dbReference>
<dbReference type="PANTHER" id="PTHR46109:SF1">
    <property type="entry name" value="PROTEIN LIN-28 HOMOLOG"/>
    <property type="match status" value="1"/>
</dbReference>
<dbReference type="SUPFAM" id="SSF50249">
    <property type="entry name" value="Nucleic acid-binding proteins"/>
    <property type="match status" value="1"/>
</dbReference>
<comment type="similarity">
    <text evidence="3">Belongs to the lin-28 family.</text>
</comment>
<dbReference type="InterPro" id="IPR011129">
    <property type="entry name" value="CSD"/>
</dbReference>
<dbReference type="PROSITE" id="PS51857">
    <property type="entry name" value="CSD_2"/>
    <property type="match status" value="1"/>
</dbReference>
<evidence type="ECO:0000256" key="10">
    <source>
        <dbReference type="ARBA" id="ARBA00023158"/>
    </source>
</evidence>